<dbReference type="GO" id="GO:0008270">
    <property type="term" value="F:zinc ion binding"/>
    <property type="evidence" value="ECO:0007669"/>
    <property type="project" value="UniProtKB-KW"/>
</dbReference>
<dbReference type="SMART" id="SM00980">
    <property type="entry name" value="THAP"/>
    <property type="match status" value="1"/>
</dbReference>
<dbReference type="InterPro" id="IPR052224">
    <property type="entry name" value="THAP_domain_protein"/>
</dbReference>
<evidence type="ECO:0000313" key="9">
    <source>
        <dbReference type="Proteomes" id="UP000770717"/>
    </source>
</evidence>
<feature type="region of interest" description="Disordered" evidence="6">
    <location>
        <begin position="199"/>
        <end position="218"/>
    </location>
</feature>
<reference evidence="8" key="1">
    <citation type="thesis" date="2020" institute="ProQuest LLC" country="789 East Eisenhower Parkway, Ann Arbor, MI, USA">
        <title>Comparative Genomics and Chromosome Evolution.</title>
        <authorList>
            <person name="Mudd A.B."/>
        </authorList>
    </citation>
    <scope>NUCLEOTIDE SEQUENCE</scope>
    <source>
        <strain evidence="8">HN-11 Male</strain>
        <tissue evidence="8">Kidney and liver</tissue>
    </source>
</reference>
<evidence type="ECO:0000256" key="1">
    <source>
        <dbReference type="ARBA" id="ARBA00022723"/>
    </source>
</evidence>
<organism evidence="8 9">
    <name type="scientific">Eleutherodactylus coqui</name>
    <name type="common">Puerto Rican coqui</name>
    <dbReference type="NCBI Taxonomy" id="57060"/>
    <lineage>
        <taxon>Eukaryota</taxon>
        <taxon>Metazoa</taxon>
        <taxon>Chordata</taxon>
        <taxon>Craniata</taxon>
        <taxon>Vertebrata</taxon>
        <taxon>Euteleostomi</taxon>
        <taxon>Amphibia</taxon>
        <taxon>Batrachia</taxon>
        <taxon>Anura</taxon>
        <taxon>Neobatrachia</taxon>
        <taxon>Hyloidea</taxon>
        <taxon>Eleutherodactylidae</taxon>
        <taxon>Eleutherodactylinae</taxon>
        <taxon>Eleutherodactylus</taxon>
        <taxon>Eleutherodactylus</taxon>
    </lineage>
</organism>
<dbReference type="InterPro" id="IPR006612">
    <property type="entry name" value="THAP_Znf"/>
</dbReference>
<protein>
    <recommendedName>
        <fullName evidence="7">THAP-type domain-containing protein</fullName>
    </recommendedName>
</protein>
<dbReference type="PANTHER" id="PTHR46927">
    <property type="entry name" value="AGAP005574-PA"/>
    <property type="match status" value="1"/>
</dbReference>
<feature type="domain" description="THAP-type" evidence="7">
    <location>
        <begin position="1"/>
        <end position="93"/>
    </location>
</feature>
<dbReference type="PANTHER" id="PTHR46927:SF3">
    <property type="entry name" value="THAP-TYPE DOMAIN-CONTAINING PROTEIN"/>
    <property type="match status" value="1"/>
</dbReference>
<dbReference type="PROSITE" id="PS50950">
    <property type="entry name" value="ZF_THAP"/>
    <property type="match status" value="1"/>
</dbReference>
<accession>A0A8J6E6J8</accession>
<feature type="compositionally biased region" description="Polar residues" evidence="6">
    <location>
        <begin position="206"/>
        <end position="215"/>
    </location>
</feature>
<dbReference type="SUPFAM" id="SSF57716">
    <property type="entry name" value="Glucocorticoid receptor-like (DNA-binding domain)"/>
    <property type="match status" value="1"/>
</dbReference>
<keyword evidence="3" id="KW-0862">Zinc</keyword>
<dbReference type="EMBL" id="WNTK01013940">
    <property type="protein sequence ID" value="KAG9462054.1"/>
    <property type="molecule type" value="Genomic_DNA"/>
</dbReference>
<evidence type="ECO:0000256" key="3">
    <source>
        <dbReference type="ARBA" id="ARBA00022833"/>
    </source>
</evidence>
<evidence type="ECO:0000256" key="6">
    <source>
        <dbReference type="SAM" id="MobiDB-lite"/>
    </source>
</evidence>
<proteinExistence type="predicted"/>
<comment type="caution">
    <text evidence="8">The sequence shown here is derived from an EMBL/GenBank/DDBJ whole genome shotgun (WGS) entry which is preliminary data.</text>
</comment>
<evidence type="ECO:0000256" key="4">
    <source>
        <dbReference type="ARBA" id="ARBA00023125"/>
    </source>
</evidence>
<evidence type="ECO:0000256" key="5">
    <source>
        <dbReference type="PROSITE-ProRule" id="PRU00309"/>
    </source>
</evidence>
<keyword evidence="2 5" id="KW-0863">Zinc-finger</keyword>
<keyword evidence="4 5" id="KW-0238">DNA-binding</keyword>
<name>A0A8J6E6J8_ELECQ</name>
<evidence type="ECO:0000256" key="2">
    <source>
        <dbReference type="ARBA" id="ARBA00022771"/>
    </source>
</evidence>
<gene>
    <name evidence="8" type="ORF">GDO78_014993</name>
</gene>
<dbReference type="Proteomes" id="UP000770717">
    <property type="component" value="Unassembled WGS sequence"/>
</dbReference>
<keyword evidence="9" id="KW-1185">Reference proteome</keyword>
<dbReference type="Pfam" id="PF05485">
    <property type="entry name" value="THAP"/>
    <property type="match status" value="1"/>
</dbReference>
<dbReference type="GO" id="GO:0003677">
    <property type="term" value="F:DNA binding"/>
    <property type="evidence" value="ECO:0007669"/>
    <property type="project" value="UniProtKB-UniRule"/>
</dbReference>
<dbReference type="OrthoDB" id="9907332at2759"/>
<evidence type="ECO:0000259" key="7">
    <source>
        <dbReference type="PROSITE" id="PS50950"/>
    </source>
</evidence>
<evidence type="ECO:0000313" key="8">
    <source>
        <dbReference type="EMBL" id="KAG9462054.1"/>
    </source>
</evidence>
<dbReference type="AlphaFoldDB" id="A0A8J6E6J8"/>
<sequence>MPACLVKDCQSGCLGTEDLCGVTLHAFPTSIERIKQWLQRMAQFLNLNELAGNLLQAAENNTCYLCSRHFSPDSYMVVGQRRYLKAEAVPSIFPAFQLRKVEDLPKPNFKHQRREDGAAHCSCRCTRRDAQTQTEESWLRPGHLSSSSVSLADYERRLDSCHRLENNPQVLSEDRFMSSVDTRYAGRGSGELACLNPAVSKETPKSGKSQETSPQSFPPQLDFIKRTRTIEKDHNHLTKEILRLALKIIYLLSGEVSASGNLLTCLICADITRSFKAHLDTTIITQKSIKADIAV</sequence>
<keyword evidence="1" id="KW-0479">Metal-binding</keyword>